<name>A0AAD6ILD2_PENCN</name>
<proteinExistence type="predicted"/>
<feature type="compositionally biased region" description="Low complexity" evidence="1">
    <location>
        <begin position="270"/>
        <end position="281"/>
    </location>
</feature>
<sequence length="322" mass="35164">MVVNYNSAVRALVLPTRHRTLVRSSILRDIVLCNIRLHSICLCQTWLQSTRIKGRAFIIFFRRRGRSAVMHRRQLKHRMAFTKQQLRDSERQLPVGTVGIASCIFTPVYSQTQAFVPAHAVYPHLRNGLNGPAAPGPGESGASDGPQSLWRAHGQPLPPQQQPQGPETPLSPPQDLSYQDGRTPMDGAPPLLASAMLNPRHRRSFNLGFEYPHPTNLAPITSAGADPGYQTHTAPSPYSYPPRPAHDSRNSSSTHGSPFPPTQPHPVPLPSQQSNVPPQSSATPTRTCTSGGRQRSGLNVHDMLNACDSTVDTAPIATCSTR</sequence>
<feature type="compositionally biased region" description="Low complexity" evidence="1">
    <location>
        <begin position="131"/>
        <end position="146"/>
    </location>
</feature>
<feature type="region of interest" description="Disordered" evidence="1">
    <location>
        <begin position="129"/>
        <end position="193"/>
    </location>
</feature>
<evidence type="ECO:0000313" key="2">
    <source>
        <dbReference type="EMBL" id="KAJ6052675.1"/>
    </source>
</evidence>
<keyword evidence="3" id="KW-1185">Reference proteome</keyword>
<dbReference type="AlphaFoldDB" id="A0AAD6ILD2"/>
<evidence type="ECO:0000256" key="1">
    <source>
        <dbReference type="SAM" id="MobiDB-lite"/>
    </source>
</evidence>
<organism evidence="2 3">
    <name type="scientific">Penicillium canescens</name>
    <dbReference type="NCBI Taxonomy" id="5083"/>
    <lineage>
        <taxon>Eukaryota</taxon>
        <taxon>Fungi</taxon>
        <taxon>Dikarya</taxon>
        <taxon>Ascomycota</taxon>
        <taxon>Pezizomycotina</taxon>
        <taxon>Eurotiomycetes</taxon>
        <taxon>Eurotiomycetidae</taxon>
        <taxon>Eurotiales</taxon>
        <taxon>Aspergillaceae</taxon>
        <taxon>Penicillium</taxon>
    </lineage>
</organism>
<protein>
    <submittedName>
        <fullName evidence="2">Uncharacterized protein</fullName>
    </submittedName>
</protein>
<gene>
    <name evidence="2" type="ORF">N7460_003209</name>
</gene>
<feature type="region of interest" description="Disordered" evidence="1">
    <location>
        <begin position="218"/>
        <end position="297"/>
    </location>
</feature>
<feature type="compositionally biased region" description="Polar residues" evidence="1">
    <location>
        <begin position="282"/>
        <end position="297"/>
    </location>
</feature>
<reference evidence="2" key="1">
    <citation type="journal article" date="2023" name="IMA Fungus">
        <title>Comparative genomic study of the Penicillium genus elucidates a diverse pangenome and 15 lateral gene transfer events.</title>
        <authorList>
            <person name="Petersen C."/>
            <person name="Sorensen T."/>
            <person name="Nielsen M.R."/>
            <person name="Sondergaard T.E."/>
            <person name="Sorensen J.L."/>
            <person name="Fitzpatrick D.A."/>
            <person name="Frisvad J.C."/>
            <person name="Nielsen K.L."/>
        </authorList>
    </citation>
    <scope>NUCLEOTIDE SEQUENCE</scope>
    <source>
        <strain evidence="2">IBT 15450</strain>
    </source>
</reference>
<dbReference type="EMBL" id="JAQJZL010000002">
    <property type="protein sequence ID" value="KAJ6052675.1"/>
    <property type="molecule type" value="Genomic_DNA"/>
</dbReference>
<dbReference type="Proteomes" id="UP001219568">
    <property type="component" value="Unassembled WGS sequence"/>
</dbReference>
<reference evidence="2" key="2">
    <citation type="submission" date="2023-01" db="EMBL/GenBank/DDBJ databases">
        <authorList>
            <person name="Petersen C."/>
        </authorList>
    </citation>
    <scope>NUCLEOTIDE SEQUENCE</scope>
    <source>
        <strain evidence="2">IBT 15450</strain>
    </source>
</reference>
<evidence type="ECO:0000313" key="3">
    <source>
        <dbReference type="Proteomes" id="UP001219568"/>
    </source>
</evidence>
<feature type="compositionally biased region" description="Pro residues" evidence="1">
    <location>
        <begin position="258"/>
        <end position="269"/>
    </location>
</feature>
<comment type="caution">
    <text evidence="2">The sequence shown here is derived from an EMBL/GenBank/DDBJ whole genome shotgun (WGS) entry which is preliminary data.</text>
</comment>
<accession>A0AAD6ILD2</accession>